<reference evidence="3 4" key="1">
    <citation type="submission" date="2016-06" db="EMBL/GenBank/DDBJ databases">
        <authorList>
            <person name="Kjaerup R.B."/>
            <person name="Dalgaard T.S."/>
            <person name="Juul-Madsen H.R."/>
        </authorList>
    </citation>
    <scope>NUCLEOTIDE SEQUENCE [LARGE SCALE GENOMIC DNA]</scope>
    <source>
        <strain evidence="3 4">1245335.1</strain>
    </source>
</reference>
<proteinExistence type="predicted"/>
<evidence type="ECO:0000313" key="4">
    <source>
        <dbReference type="Proteomes" id="UP000093819"/>
    </source>
</evidence>
<dbReference type="RefSeq" id="WP_065034680.1">
    <property type="nucleotide sequence ID" value="NZ_LZLR01000061.1"/>
</dbReference>
<dbReference type="SUPFAM" id="SSF140459">
    <property type="entry name" value="PE/PPE dimer-like"/>
    <property type="match status" value="1"/>
</dbReference>
<comment type="caution">
    <text evidence="3">The sequence shown here is derived from an EMBL/GenBank/DDBJ whole genome shotgun (WGS) entry which is preliminary data.</text>
</comment>
<feature type="domain" description="PE-PPE" evidence="2">
    <location>
        <begin position="158"/>
        <end position="381"/>
    </location>
</feature>
<evidence type="ECO:0000259" key="2">
    <source>
        <dbReference type="Pfam" id="PF08237"/>
    </source>
</evidence>
<sequence length="572" mass="59277">MSYLTAQPDVITTAAVGLQQIRSSVGAASAAAAVPTTGVLAAAADEVSVAFSQLLNNFAAEYQAVAQQAQSFHAQFARTVAGGALAYAEAELVNAAATALNPILQPLKSFLTNVAVAPAAAFTLVMGASGYPIPVEDYIQGIPPLYIDPFYTGGINLGINTPEGLYPLTGIKDLTFDVSAARGLTILDNSIRAAFGQLAATSVNVFGYSQSAVIASMEMIALNPTNTPGGSIFNDLNFTLVGNPSNPNGGLLTRFPGLRLPSLGIDLFGVATPDNSFPTRIYTIEYDGFGGFPQYPLNVVSDINAFLGIIELHGRYPFLSAQELASAVELTNTVGAVQTQYFVVPTENLPILSPLRAIPIIGHPLAALIEPDMRVIVNLGYGSTTNGWSPDPPNVPTGFGVIPPVPPGEIISALAEGTQLGITNFAHELSLIDASDFTALIPAFDTAGLNKVMLGAHYSMASPQNFVQSLLNANLKLGYTTSAVAASAYSTLQPTTDILNAAVTAIPAYNIDLFGNGILQALNGDPVGGLTNAFGKPVAATVGLGVLMAGFEVRVFQHAASDIAAELNGLFA</sequence>
<dbReference type="InterPro" id="IPR000084">
    <property type="entry name" value="PE-PGRS_N"/>
</dbReference>
<dbReference type="Pfam" id="PF00934">
    <property type="entry name" value="PE"/>
    <property type="match status" value="1"/>
</dbReference>
<accession>A0A1A3NS12</accession>
<evidence type="ECO:0000313" key="3">
    <source>
        <dbReference type="EMBL" id="OBK24696.1"/>
    </source>
</evidence>
<evidence type="ECO:0008006" key="5">
    <source>
        <dbReference type="Google" id="ProtNLM"/>
    </source>
</evidence>
<organism evidence="3 4">
    <name type="scientific">Mycobacterium asiaticum</name>
    <dbReference type="NCBI Taxonomy" id="1790"/>
    <lineage>
        <taxon>Bacteria</taxon>
        <taxon>Bacillati</taxon>
        <taxon>Actinomycetota</taxon>
        <taxon>Actinomycetes</taxon>
        <taxon>Mycobacteriales</taxon>
        <taxon>Mycobacteriaceae</taxon>
        <taxon>Mycobacterium</taxon>
    </lineage>
</organism>
<dbReference type="InterPro" id="IPR013228">
    <property type="entry name" value="PE-PPE_C"/>
</dbReference>
<dbReference type="EMBL" id="LZLR01000061">
    <property type="protein sequence ID" value="OBK24696.1"/>
    <property type="molecule type" value="Genomic_DNA"/>
</dbReference>
<dbReference type="Pfam" id="PF08237">
    <property type="entry name" value="PE-PPE"/>
    <property type="match status" value="1"/>
</dbReference>
<dbReference type="Proteomes" id="UP000093819">
    <property type="component" value="Unassembled WGS sequence"/>
</dbReference>
<name>A0A1A3NS12_MYCAS</name>
<dbReference type="OrthoDB" id="4568361at2"/>
<dbReference type="Gene3D" id="1.10.287.850">
    <property type="entry name" value="HP0062-like domain"/>
    <property type="match status" value="1"/>
</dbReference>
<dbReference type="InterPro" id="IPR038332">
    <property type="entry name" value="PPE_sf"/>
</dbReference>
<feature type="domain" description="PE" evidence="1">
    <location>
        <begin position="4"/>
        <end position="93"/>
    </location>
</feature>
<dbReference type="AlphaFoldDB" id="A0A1A3NS12"/>
<evidence type="ECO:0000259" key="1">
    <source>
        <dbReference type="Pfam" id="PF00934"/>
    </source>
</evidence>
<gene>
    <name evidence="3" type="ORF">A5635_17385</name>
</gene>
<protein>
    <recommendedName>
        <fullName evidence="5">PE family protein</fullName>
    </recommendedName>
</protein>